<evidence type="ECO:0000313" key="4">
    <source>
        <dbReference type="Proteomes" id="UP000078287"/>
    </source>
</evidence>
<evidence type="ECO:0000259" key="2">
    <source>
        <dbReference type="Pfam" id="PF13231"/>
    </source>
</evidence>
<protein>
    <recommendedName>
        <fullName evidence="2">Glycosyltransferase RgtA/B/C/D-like domain-containing protein</fullName>
    </recommendedName>
</protein>
<proteinExistence type="predicted"/>
<keyword evidence="1" id="KW-0812">Transmembrane</keyword>
<feature type="transmembrane region" description="Helical" evidence="1">
    <location>
        <begin position="190"/>
        <end position="209"/>
    </location>
</feature>
<evidence type="ECO:0000256" key="1">
    <source>
        <dbReference type="SAM" id="Phobius"/>
    </source>
</evidence>
<feature type="transmembrane region" description="Helical" evidence="1">
    <location>
        <begin position="337"/>
        <end position="355"/>
    </location>
</feature>
<organism evidence="3 4">
    <name type="scientific">Chloroflexus islandicus</name>
    <dbReference type="NCBI Taxonomy" id="1707952"/>
    <lineage>
        <taxon>Bacteria</taxon>
        <taxon>Bacillati</taxon>
        <taxon>Chloroflexota</taxon>
        <taxon>Chloroflexia</taxon>
        <taxon>Chloroflexales</taxon>
        <taxon>Chloroflexineae</taxon>
        <taxon>Chloroflexaceae</taxon>
        <taxon>Chloroflexus</taxon>
    </lineage>
</organism>
<feature type="transmembrane region" description="Helical" evidence="1">
    <location>
        <begin position="421"/>
        <end position="442"/>
    </location>
</feature>
<feature type="transmembrane region" description="Helical" evidence="1">
    <location>
        <begin position="362"/>
        <end position="385"/>
    </location>
</feature>
<feature type="domain" description="Glycosyltransferase RgtA/B/C/D-like" evidence="2">
    <location>
        <begin position="135"/>
        <end position="282"/>
    </location>
</feature>
<feature type="transmembrane region" description="Helical" evidence="1">
    <location>
        <begin position="391"/>
        <end position="412"/>
    </location>
</feature>
<dbReference type="EMBL" id="LWQS01000040">
    <property type="protein sequence ID" value="OAN46972.1"/>
    <property type="molecule type" value="Genomic_DNA"/>
</dbReference>
<dbReference type="Pfam" id="PF13231">
    <property type="entry name" value="PMT_2"/>
    <property type="match status" value="1"/>
</dbReference>
<comment type="caution">
    <text evidence="3">The sequence shown here is derived from an EMBL/GenBank/DDBJ whole genome shotgun (WGS) entry which is preliminary data.</text>
</comment>
<feature type="transmembrane region" description="Helical" evidence="1">
    <location>
        <begin position="243"/>
        <end position="260"/>
    </location>
</feature>
<dbReference type="InterPro" id="IPR038731">
    <property type="entry name" value="RgtA/B/C-like"/>
</dbReference>
<feature type="transmembrane region" description="Helical" evidence="1">
    <location>
        <begin position="133"/>
        <end position="153"/>
    </location>
</feature>
<dbReference type="AlphaFoldDB" id="A0A178MDW5"/>
<gene>
    <name evidence="3" type="ORF">A6A03_10960</name>
</gene>
<feature type="transmembrane region" description="Helical" evidence="1">
    <location>
        <begin position="272"/>
        <end position="296"/>
    </location>
</feature>
<evidence type="ECO:0000313" key="3">
    <source>
        <dbReference type="EMBL" id="OAN46972.1"/>
    </source>
</evidence>
<feature type="transmembrane region" description="Helical" evidence="1">
    <location>
        <begin position="221"/>
        <end position="237"/>
    </location>
</feature>
<keyword evidence="1" id="KW-0472">Membrane</keyword>
<keyword evidence="1" id="KW-1133">Transmembrane helix</keyword>
<reference evidence="3 4" key="1">
    <citation type="submission" date="2016-04" db="EMBL/GenBank/DDBJ databases">
        <title>Chloroflexus islandicus sp. nov., a thermophilic filamentous anoxygenic phototrophic bacterium from geyser Strokkur (Iceland).</title>
        <authorList>
            <person name="Gaisin V.A."/>
            <person name="Kalashnikov A.M."/>
            <person name="Sukhacheva M.V."/>
            <person name="Grouzdev D.S."/>
            <person name="Ivanov T.M."/>
            <person name="Kuznetsov B."/>
            <person name="Gorlenko V.M."/>
        </authorList>
    </citation>
    <scope>NUCLEOTIDE SEQUENCE [LARGE SCALE GENOMIC DNA]</scope>
    <source>
        <strain evidence="4">isl-2</strain>
    </source>
</reference>
<dbReference type="Proteomes" id="UP000078287">
    <property type="component" value="Unassembled WGS sequence"/>
</dbReference>
<name>A0A178MDW5_9CHLR</name>
<feature type="transmembrane region" description="Helical" evidence="1">
    <location>
        <begin position="165"/>
        <end position="184"/>
    </location>
</feature>
<dbReference type="STRING" id="1707952.A6A03_10960"/>
<accession>A0A178MDW5</accession>
<sequence>MRAFLASREFGPLVIVLLFAALLPISLPRIALSDEVQYYAYLRSLYFDHDLDFYNEYQHFAAIGLRNNDPAIFNALLRPDAANPNPITGKLRNVAPVGSALLWAPGFVLADLWVQAANAFGAAIPRDGFSRPYIVAVCMMSALYSLLGLLLTYRLARIYAGQIPALLATLTVFLATPLVFYTYLAMAWSHANGFFLFALFLTIWLRGRAGNLSHSDGRRHWSVWLALGVVAGLMVMTREQLGLLLLIPAFEALAAYIGALRRRQWAAVRELIAGHAVFLGVFLLALTPQLAAYWVLNGRIGPSTTVGGKLAVVNLGPLPVLVSPRFFDTLLDPAHGAFLWSPILVVALTGLIWLFRRDGPLALLLLVGFLGQVYINGAFGTTWHLSGSFGFRRLIECTPIFVLGLAALLAWLQPRLGWKPLLAGATLFVLWNVGLIAQWTFVRPELRKGLIWDGMLYYQLQVPLQVLGRLHDILFNRCRLTTNC</sequence>
<keyword evidence="4" id="KW-1185">Reference proteome</keyword>
<dbReference type="OrthoDB" id="139179at2"/>
<dbReference type="RefSeq" id="WP_066784900.1">
    <property type="nucleotide sequence ID" value="NZ_LWQS01000040.1"/>
</dbReference>